<comment type="caution">
    <text evidence="2">The sequence shown here is derived from an EMBL/GenBank/DDBJ whole genome shotgun (WGS) entry which is preliminary data.</text>
</comment>
<sequence length="319" mass="35278">MKRFLKWLAILIVLAVAALFIWGYAPDTDAAEMKAKYGGETSRYVELEPGLTVHYRDQGKADGRVVVLIHGSNASLHTWEPWVAILGKDYRIVSLDLPGHGLTGSHPGGVYDYPVFVDVVDKLMTRLDIPKAVIGGNSMGGGTAWMFALAHPDKTEAVLLVDAAGAPQWQARKVPIGFRLARMPVVKELARFIAPRSMFESSIKTSMSVQSKIDDALVDRYWELNRYPGNREATMKRFSLPHNNRQASKEKLAAIKVPTLILWGEEDNLIPVKSANWFAEAIPGSKLIVYPAVGHIPMEEIPEKSAADVKLWLDALPTP</sequence>
<dbReference type="RefSeq" id="WP_143775822.1">
    <property type="nucleotide sequence ID" value="NZ_VKKU01000001.1"/>
</dbReference>
<dbReference type="GO" id="GO:0016787">
    <property type="term" value="F:hydrolase activity"/>
    <property type="evidence" value="ECO:0007669"/>
    <property type="project" value="UniProtKB-KW"/>
</dbReference>
<evidence type="ECO:0000259" key="1">
    <source>
        <dbReference type="Pfam" id="PF00561"/>
    </source>
</evidence>
<dbReference type="OrthoDB" id="9804723at2"/>
<keyword evidence="2" id="KW-0378">Hydrolase</keyword>
<organism evidence="2 3">
    <name type="scientific">Sphingorhabdus contaminans</name>
    <dbReference type="NCBI Taxonomy" id="1343899"/>
    <lineage>
        <taxon>Bacteria</taxon>
        <taxon>Pseudomonadati</taxon>
        <taxon>Pseudomonadota</taxon>
        <taxon>Alphaproteobacteria</taxon>
        <taxon>Sphingomonadales</taxon>
        <taxon>Sphingomonadaceae</taxon>
        <taxon>Sphingorhabdus</taxon>
    </lineage>
</organism>
<protein>
    <submittedName>
        <fullName evidence="2">Alpha/beta hydrolase</fullName>
    </submittedName>
</protein>
<dbReference type="Gene3D" id="3.40.50.1820">
    <property type="entry name" value="alpha/beta hydrolase"/>
    <property type="match status" value="1"/>
</dbReference>
<gene>
    <name evidence="2" type="ORF">FOM92_05795</name>
</gene>
<name>A0A553WJS2_9SPHN</name>
<dbReference type="InterPro" id="IPR000073">
    <property type="entry name" value="AB_hydrolase_1"/>
</dbReference>
<reference evidence="2 3" key="1">
    <citation type="submission" date="2019-07" db="EMBL/GenBank/DDBJ databases">
        <authorList>
            <person name="Park M."/>
        </authorList>
    </citation>
    <scope>NUCLEOTIDE SEQUENCE [LARGE SCALE GENOMIC DNA]</scope>
    <source>
        <strain evidence="2 3">KCTC32445</strain>
    </source>
</reference>
<dbReference type="PANTHER" id="PTHR46438:SF11">
    <property type="entry name" value="LIPASE-RELATED"/>
    <property type="match status" value="1"/>
</dbReference>
<dbReference type="InterPro" id="IPR029058">
    <property type="entry name" value="AB_hydrolase_fold"/>
</dbReference>
<dbReference type="PANTHER" id="PTHR46438">
    <property type="entry name" value="ALPHA/BETA-HYDROLASES SUPERFAMILY PROTEIN"/>
    <property type="match status" value="1"/>
</dbReference>
<dbReference type="PRINTS" id="PR00111">
    <property type="entry name" value="ABHYDROLASE"/>
</dbReference>
<dbReference type="AlphaFoldDB" id="A0A553WJS2"/>
<dbReference type="Pfam" id="PF00561">
    <property type="entry name" value="Abhydrolase_1"/>
    <property type="match status" value="1"/>
</dbReference>
<feature type="domain" description="AB hydrolase-1" evidence="1">
    <location>
        <begin position="65"/>
        <end position="300"/>
    </location>
</feature>
<evidence type="ECO:0000313" key="3">
    <source>
        <dbReference type="Proteomes" id="UP000320160"/>
    </source>
</evidence>
<dbReference type="SUPFAM" id="SSF53474">
    <property type="entry name" value="alpha/beta-Hydrolases"/>
    <property type="match status" value="1"/>
</dbReference>
<dbReference type="Proteomes" id="UP000320160">
    <property type="component" value="Unassembled WGS sequence"/>
</dbReference>
<proteinExistence type="predicted"/>
<evidence type="ECO:0000313" key="2">
    <source>
        <dbReference type="EMBL" id="TSB04906.1"/>
    </source>
</evidence>
<accession>A0A553WJS2</accession>
<keyword evidence="3" id="KW-1185">Reference proteome</keyword>
<dbReference type="EMBL" id="VKKU01000001">
    <property type="protein sequence ID" value="TSB04906.1"/>
    <property type="molecule type" value="Genomic_DNA"/>
</dbReference>